<dbReference type="RefSeq" id="WP_344721102.1">
    <property type="nucleotide sequence ID" value="NZ_BAAAUS010000007.1"/>
</dbReference>
<feature type="region of interest" description="Disordered" evidence="1">
    <location>
        <begin position="121"/>
        <end position="142"/>
    </location>
</feature>
<keyword evidence="2" id="KW-1133">Transmembrane helix</keyword>
<proteinExistence type="predicted"/>
<keyword evidence="2" id="KW-0472">Membrane</keyword>
<name>A0ABW4ET55_9PSEU</name>
<feature type="region of interest" description="Disordered" evidence="1">
    <location>
        <begin position="84"/>
        <end position="108"/>
    </location>
</feature>
<evidence type="ECO:0000256" key="2">
    <source>
        <dbReference type="SAM" id="Phobius"/>
    </source>
</evidence>
<dbReference type="Proteomes" id="UP001597114">
    <property type="component" value="Unassembled WGS sequence"/>
</dbReference>
<protein>
    <submittedName>
        <fullName evidence="3">Uncharacterized protein</fullName>
    </submittedName>
</protein>
<keyword evidence="4" id="KW-1185">Reference proteome</keyword>
<keyword evidence="2" id="KW-0812">Transmembrane</keyword>
<accession>A0ABW4ET55</accession>
<dbReference type="EMBL" id="JBHUCO010000009">
    <property type="protein sequence ID" value="MFD1517540.1"/>
    <property type="molecule type" value="Genomic_DNA"/>
</dbReference>
<evidence type="ECO:0000256" key="1">
    <source>
        <dbReference type="SAM" id="MobiDB-lite"/>
    </source>
</evidence>
<gene>
    <name evidence="3" type="ORF">ACFSJD_08580</name>
</gene>
<sequence length="257" mass="25474">MSQPVDPHTKPYPIPYSRPASPAQFPVVTGADGARVHASRKPWLRVGLIAAVVVALGAAAVGGAYAVAPDKVTGVFGGSTALRAKSQSGQPDAGSGATAAGASGPAVPDSAATITVVAPDTLGDRPRIGTAGGDESADDSGVPEVTATAQGIYGNAATQDIVIVTAVASTSGTPQSRLSQFISGVSEELSVDSYIEADPGPLGGLARCGDGTLNGVPVSVCVWSDAGSTGALVRVLQSAQSFAPDFPALRAEVEQRA</sequence>
<evidence type="ECO:0000313" key="4">
    <source>
        <dbReference type="Proteomes" id="UP001597114"/>
    </source>
</evidence>
<comment type="caution">
    <text evidence="3">The sequence shown here is derived from an EMBL/GenBank/DDBJ whole genome shotgun (WGS) entry which is preliminary data.</text>
</comment>
<evidence type="ECO:0000313" key="3">
    <source>
        <dbReference type="EMBL" id="MFD1517540.1"/>
    </source>
</evidence>
<reference evidence="4" key="1">
    <citation type="journal article" date="2019" name="Int. J. Syst. Evol. Microbiol.">
        <title>The Global Catalogue of Microorganisms (GCM) 10K type strain sequencing project: providing services to taxonomists for standard genome sequencing and annotation.</title>
        <authorList>
            <consortium name="The Broad Institute Genomics Platform"/>
            <consortium name="The Broad Institute Genome Sequencing Center for Infectious Disease"/>
            <person name="Wu L."/>
            <person name="Ma J."/>
        </authorList>
    </citation>
    <scope>NUCLEOTIDE SEQUENCE [LARGE SCALE GENOMIC DNA]</scope>
    <source>
        <strain evidence="4">CCM 7043</strain>
    </source>
</reference>
<feature type="compositionally biased region" description="Low complexity" evidence="1">
    <location>
        <begin position="93"/>
        <end position="106"/>
    </location>
</feature>
<organism evidence="3 4">
    <name type="scientific">Pseudonocardia yunnanensis</name>
    <dbReference type="NCBI Taxonomy" id="58107"/>
    <lineage>
        <taxon>Bacteria</taxon>
        <taxon>Bacillati</taxon>
        <taxon>Actinomycetota</taxon>
        <taxon>Actinomycetes</taxon>
        <taxon>Pseudonocardiales</taxon>
        <taxon>Pseudonocardiaceae</taxon>
        <taxon>Pseudonocardia</taxon>
    </lineage>
</organism>
<feature type="transmembrane region" description="Helical" evidence="2">
    <location>
        <begin position="43"/>
        <end position="67"/>
    </location>
</feature>